<name>A0ABZ0QMN6_9FIRM</name>
<evidence type="ECO:0000313" key="2">
    <source>
        <dbReference type="EMBL" id="WPD18750.1"/>
    </source>
</evidence>
<evidence type="ECO:0000256" key="1">
    <source>
        <dbReference type="SAM" id="MobiDB-lite"/>
    </source>
</evidence>
<feature type="compositionally biased region" description="Gly residues" evidence="1">
    <location>
        <begin position="215"/>
        <end position="266"/>
    </location>
</feature>
<feature type="compositionally biased region" description="Low complexity" evidence="1">
    <location>
        <begin position="27"/>
        <end position="46"/>
    </location>
</feature>
<reference evidence="2 3" key="1">
    <citation type="submission" date="2023-08" db="EMBL/GenBank/DDBJ databases">
        <title>Genome sequence of Thermaerobacter compostii strain Ins1, a spore-forming filamentous bacterium isolated from a deep geothermal reservoir.</title>
        <authorList>
            <person name="Bregnard D."/>
            <person name="Gonzalez D."/>
            <person name="Junier P."/>
        </authorList>
    </citation>
    <scope>NUCLEOTIDE SEQUENCE [LARGE SCALE GENOMIC DNA]</scope>
    <source>
        <strain evidence="2 3">Ins1</strain>
    </source>
</reference>
<accession>A0ABZ0QMN6</accession>
<feature type="region of interest" description="Disordered" evidence="1">
    <location>
        <begin position="1"/>
        <end position="54"/>
    </location>
</feature>
<feature type="region of interest" description="Disordered" evidence="1">
    <location>
        <begin position="213"/>
        <end position="266"/>
    </location>
</feature>
<sequence>MTRRLAPGSGRTPPDGNAAMPSRDPMASPGTATTAPGLPPARRGPAAPRPRRRIAPTAVRIVALTMTAAVAVAAGGCTPAAKPSPTENRRMLTSLASDPQVQQAFARGRGEVVARDAEARQVILAQVVREQRRILDEPAVRDDALRVNADLTRATSTARETRPEMLENTVDLLEGIPDDPELRRRMVDVMRRLLQDPAIRADLMALVQSMMAQSGGSGGGAAGGSGGGAGAGGGAGGTSTGSGGGSGAAAGGPAGSGSAGGAGSGR</sequence>
<proteinExistence type="predicted"/>
<protein>
    <submittedName>
        <fullName evidence="2">Uncharacterized protein</fullName>
    </submittedName>
</protein>
<evidence type="ECO:0000313" key="3">
    <source>
        <dbReference type="Proteomes" id="UP001304683"/>
    </source>
</evidence>
<organism evidence="2 3">
    <name type="scientific">Thermaerobacter composti</name>
    <dbReference type="NCBI Taxonomy" id="554949"/>
    <lineage>
        <taxon>Bacteria</taxon>
        <taxon>Bacillati</taxon>
        <taxon>Bacillota</taxon>
        <taxon>Clostridia</taxon>
        <taxon>Eubacteriales</taxon>
        <taxon>Clostridiales Family XVII. Incertae Sedis</taxon>
        <taxon>Thermaerobacter</taxon>
    </lineage>
</organism>
<keyword evidence="3" id="KW-1185">Reference proteome</keyword>
<dbReference type="EMBL" id="CP132508">
    <property type="protein sequence ID" value="WPD18750.1"/>
    <property type="molecule type" value="Genomic_DNA"/>
</dbReference>
<dbReference type="Proteomes" id="UP001304683">
    <property type="component" value="Chromosome"/>
</dbReference>
<dbReference type="RefSeq" id="WP_318750544.1">
    <property type="nucleotide sequence ID" value="NZ_CP132508.1"/>
</dbReference>
<gene>
    <name evidence="2" type="ORF">Q5761_10345</name>
</gene>